<keyword evidence="2" id="KW-1185">Reference proteome</keyword>
<protein>
    <submittedName>
        <fullName evidence="1">16638_t:CDS:1</fullName>
    </submittedName>
</protein>
<comment type="caution">
    <text evidence="1">The sequence shown here is derived from an EMBL/GenBank/DDBJ whole genome shotgun (WGS) entry which is preliminary data.</text>
</comment>
<gene>
    <name evidence="1" type="ORF">RPERSI_LOCUS27781</name>
</gene>
<sequence length="52" mass="6119">VGLSCWLQFEIWDTSRVYRKSTKNFSGRVKKMLFVAKENTRDIGFVTNNTDM</sequence>
<feature type="non-terminal residue" evidence="1">
    <location>
        <position position="52"/>
    </location>
</feature>
<evidence type="ECO:0000313" key="1">
    <source>
        <dbReference type="EMBL" id="CAG8830352.1"/>
    </source>
</evidence>
<dbReference type="Proteomes" id="UP000789920">
    <property type="component" value="Unassembled WGS sequence"/>
</dbReference>
<name>A0ACA9SAV5_9GLOM</name>
<accession>A0ACA9SAV5</accession>
<dbReference type="EMBL" id="CAJVQC010098987">
    <property type="protein sequence ID" value="CAG8830352.1"/>
    <property type="molecule type" value="Genomic_DNA"/>
</dbReference>
<proteinExistence type="predicted"/>
<evidence type="ECO:0000313" key="2">
    <source>
        <dbReference type="Proteomes" id="UP000789920"/>
    </source>
</evidence>
<feature type="non-terminal residue" evidence="1">
    <location>
        <position position="1"/>
    </location>
</feature>
<organism evidence="1 2">
    <name type="scientific">Racocetra persica</name>
    <dbReference type="NCBI Taxonomy" id="160502"/>
    <lineage>
        <taxon>Eukaryota</taxon>
        <taxon>Fungi</taxon>
        <taxon>Fungi incertae sedis</taxon>
        <taxon>Mucoromycota</taxon>
        <taxon>Glomeromycotina</taxon>
        <taxon>Glomeromycetes</taxon>
        <taxon>Diversisporales</taxon>
        <taxon>Gigasporaceae</taxon>
        <taxon>Racocetra</taxon>
    </lineage>
</organism>
<reference evidence="1" key="1">
    <citation type="submission" date="2021-06" db="EMBL/GenBank/DDBJ databases">
        <authorList>
            <person name="Kallberg Y."/>
            <person name="Tangrot J."/>
            <person name="Rosling A."/>
        </authorList>
    </citation>
    <scope>NUCLEOTIDE SEQUENCE</scope>
    <source>
        <strain evidence="1">MA461A</strain>
    </source>
</reference>